<feature type="compositionally biased region" description="Basic and acidic residues" evidence="10">
    <location>
        <begin position="45"/>
        <end position="59"/>
    </location>
</feature>
<feature type="region of interest" description="Disordered" evidence="10">
    <location>
        <begin position="469"/>
        <end position="503"/>
    </location>
</feature>
<evidence type="ECO:0000256" key="3">
    <source>
        <dbReference type="ARBA" id="ARBA00022527"/>
    </source>
</evidence>
<protein>
    <recommendedName>
        <fullName evidence="2">[RNA-polymerase]-subunit kinase</fullName>
        <ecNumber evidence="2">2.7.11.23</ecNumber>
    </recommendedName>
</protein>
<evidence type="ECO:0000256" key="2">
    <source>
        <dbReference type="ARBA" id="ARBA00012409"/>
    </source>
</evidence>
<keyword evidence="4" id="KW-0808">Transferase</keyword>
<dbReference type="GO" id="GO:0005524">
    <property type="term" value="F:ATP binding"/>
    <property type="evidence" value="ECO:0007669"/>
    <property type="project" value="UniProtKB-UniRule"/>
</dbReference>
<evidence type="ECO:0000256" key="8">
    <source>
        <dbReference type="ARBA" id="ARBA00049280"/>
    </source>
</evidence>
<dbReference type="FunFam" id="3.30.200.20:FF:000588">
    <property type="entry name" value="CTD kinase subunit alpha"/>
    <property type="match status" value="1"/>
</dbReference>
<reference evidence="12 13" key="1">
    <citation type="journal article" date="2011" name="Proc. Natl. Acad. Sci. U.S.A.">
        <title>Evolutionary erosion of yeast sex chromosomes by mating-type switching accidents.</title>
        <authorList>
            <person name="Gordon J.L."/>
            <person name="Armisen D."/>
            <person name="Proux-Wera E."/>
            <person name="Oheigeartaigh S.S."/>
            <person name="Byrne K.P."/>
            <person name="Wolfe K.H."/>
        </authorList>
    </citation>
    <scope>NUCLEOTIDE SEQUENCE [LARGE SCALE GENOMIC DNA]</scope>
    <source>
        <strain evidence="13">ATCC 24235 / CBS 4417 / NBRC 1672 / NRRL Y-8282 / UCD 70-5</strain>
    </source>
</reference>
<dbReference type="PROSITE" id="PS00107">
    <property type="entry name" value="PROTEIN_KINASE_ATP"/>
    <property type="match status" value="1"/>
</dbReference>
<comment type="catalytic activity">
    <reaction evidence="8">
        <text>[DNA-directed RNA polymerase] + ATP = phospho-[DNA-directed RNA polymerase] + ADP + H(+)</text>
        <dbReference type="Rhea" id="RHEA:10216"/>
        <dbReference type="Rhea" id="RHEA-COMP:11321"/>
        <dbReference type="Rhea" id="RHEA-COMP:11322"/>
        <dbReference type="ChEBI" id="CHEBI:15378"/>
        <dbReference type="ChEBI" id="CHEBI:30616"/>
        <dbReference type="ChEBI" id="CHEBI:43176"/>
        <dbReference type="ChEBI" id="CHEBI:68546"/>
        <dbReference type="ChEBI" id="CHEBI:456216"/>
        <dbReference type="EC" id="2.7.11.23"/>
    </reaction>
</comment>
<evidence type="ECO:0000256" key="7">
    <source>
        <dbReference type="ARBA" id="ARBA00022840"/>
    </source>
</evidence>
<dbReference type="PROSITE" id="PS00108">
    <property type="entry name" value="PROTEIN_KINASE_ST"/>
    <property type="match status" value="1"/>
</dbReference>
<evidence type="ECO:0000313" key="13">
    <source>
        <dbReference type="Proteomes" id="UP000005666"/>
    </source>
</evidence>
<evidence type="ECO:0000256" key="4">
    <source>
        <dbReference type="ARBA" id="ARBA00022679"/>
    </source>
</evidence>
<proteinExistence type="inferred from homology"/>
<evidence type="ECO:0000313" key="12">
    <source>
        <dbReference type="EMBL" id="CCE64118.1"/>
    </source>
</evidence>
<feature type="compositionally biased region" description="Low complexity" evidence="10">
    <location>
        <begin position="1"/>
        <end position="15"/>
    </location>
</feature>
<evidence type="ECO:0000256" key="9">
    <source>
        <dbReference type="PROSITE-ProRule" id="PRU10141"/>
    </source>
</evidence>
<dbReference type="GO" id="GO:0031124">
    <property type="term" value="P:mRNA 3'-end processing"/>
    <property type="evidence" value="ECO:0007669"/>
    <property type="project" value="EnsemblFungi"/>
</dbReference>
<dbReference type="PROSITE" id="PS50011">
    <property type="entry name" value="PROTEIN_KINASE_DOM"/>
    <property type="match status" value="1"/>
</dbReference>
<dbReference type="GO" id="GO:0045903">
    <property type="term" value="P:positive regulation of translational fidelity"/>
    <property type="evidence" value="ECO:0007669"/>
    <property type="project" value="EnsemblFungi"/>
</dbReference>
<feature type="region of interest" description="Disordered" evidence="10">
    <location>
        <begin position="1"/>
        <end position="112"/>
    </location>
</feature>
<keyword evidence="13" id="KW-1185">Reference proteome</keyword>
<dbReference type="GeneID" id="11533683"/>
<dbReference type="HOGENOM" id="CLU_000288_181_1_1"/>
<dbReference type="InterPro" id="IPR000719">
    <property type="entry name" value="Prot_kinase_dom"/>
</dbReference>
<organism evidence="12 13">
    <name type="scientific">Tetrapisispora phaffii (strain ATCC 24235 / CBS 4417 / NBRC 1672 / NRRL Y-8282 / UCD 70-5)</name>
    <name type="common">Yeast</name>
    <name type="synonym">Fabospora phaffii</name>
    <dbReference type="NCBI Taxonomy" id="1071381"/>
    <lineage>
        <taxon>Eukaryota</taxon>
        <taxon>Fungi</taxon>
        <taxon>Dikarya</taxon>
        <taxon>Ascomycota</taxon>
        <taxon>Saccharomycotina</taxon>
        <taxon>Saccharomycetes</taxon>
        <taxon>Saccharomycetales</taxon>
        <taxon>Saccharomycetaceae</taxon>
        <taxon>Tetrapisispora</taxon>
    </lineage>
</organism>
<dbReference type="InterPro" id="IPR008271">
    <property type="entry name" value="Ser/Thr_kinase_AS"/>
</dbReference>
<name>G8BW40_TETPH</name>
<dbReference type="OrthoDB" id="204883at2759"/>
<dbReference type="OMA" id="WHELESR"/>
<dbReference type="SUPFAM" id="SSF56112">
    <property type="entry name" value="Protein kinase-like (PK-like)"/>
    <property type="match status" value="1"/>
</dbReference>
<dbReference type="GO" id="GO:0005730">
    <property type="term" value="C:nucleolus"/>
    <property type="evidence" value="ECO:0007669"/>
    <property type="project" value="EnsemblFungi"/>
</dbReference>
<dbReference type="GO" id="GO:0045943">
    <property type="term" value="P:positive regulation of transcription by RNA polymerase I"/>
    <property type="evidence" value="ECO:0007669"/>
    <property type="project" value="EnsemblFungi"/>
</dbReference>
<evidence type="ECO:0000259" key="11">
    <source>
        <dbReference type="PROSITE" id="PS50011"/>
    </source>
</evidence>
<feature type="binding site" evidence="9">
    <location>
        <position position="175"/>
    </location>
    <ligand>
        <name>ATP</name>
        <dbReference type="ChEBI" id="CHEBI:30616"/>
    </ligand>
</feature>
<dbReference type="eggNOG" id="KOG0600">
    <property type="taxonomic scope" value="Eukaryota"/>
</dbReference>
<dbReference type="GO" id="GO:0070692">
    <property type="term" value="C:CTDK-1 complex"/>
    <property type="evidence" value="ECO:0007669"/>
    <property type="project" value="EnsemblFungi"/>
</dbReference>
<dbReference type="EC" id="2.7.11.23" evidence="2"/>
<dbReference type="STRING" id="1071381.G8BW40"/>
<comment type="similarity">
    <text evidence="1">Belongs to the protein kinase superfamily. CMGC Ser/Thr protein kinase family. CDC2/CDKX subfamily.</text>
</comment>
<feature type="compositionally biased region" description="Polar residues" evidence="10">
    <location>
        <begin position="60"/>
        <end position="96"/>
    </location>
</feature>
<dbReference type="Pfam" id="PF00069">
    <property type="entry name" value="Pkinase"/>
    <property type="match status" value="1"/>
</dbReference>
<dbReference type="Gene3D" id="1.10.510.10">
    <property type="entry name" value="Transferase(Phosphotransferase) domain 1"/>
    <property type="match status" value="1"/>
</dbReference>
<accession>G8BW40</accession>
<dbReference type="AlphaFoldDB" id="G8BW40"/>
<dbReference type="EMBL" id="HE612862">
    <property type="protein sequence ID" value="CCE64118.1"/>
    <property type="molecule type" value="Genomic_DNA"/>
</dbReference>
<feature type="domain" description="Protein kinase" evidence="11">
    <location>
        <begin position="146"/>
        <end position="439"/>
    </location>
</feature>
<dbReference type="PANTHER" id="PTHR24056">
    <property type="entry name" value="CELL DIVISION PROTEIN KINASE"/>
    <property type="match status" value="1"/>
</dbReference>
<dbReference type="InterPro" id="IPR050108">
    <property type="entry name" value="CDK"/>
</dbReference>
<keyword evidence="3" id="KW-0723">Serine/threonine-protein kinase</keyword>
<dbReference type="KEGG" id="tpf:TPHA_0G02800"/>
<dbReference type="GO" id="GO:0032968">
    <property type="term" value="P:positive regulation of transcription elongation by RNA polymerase II"/>
    <property type="evidence" value="ECO:0007669"/>
    <property type="project" value="TreeGrafter"/>
</dbReference>
<dbReference type="InterPro" id="IPR017441">
    <property type="entry name" value="Protein_kinase_ATP_BS"/>
</dbReference>
<dbReference type="InterPro" id="IPR011009">
    <property type="entry name" value="Kinase-like_dom_sf"/>
</dbReference>
<feature type="compositionally biased region" description="Low complexity" evidence="10">
    <location>
        <begin position="483"/>
        <end position="503"/>
    </location>
</feature>
<feature type="compositionally biased region" description="Basic and acidic residues" evidence="10">
    <location>
        <begin position="469"/>
        <end position="482"/>
    </location>
</feature>
<dbReference type="CDD" id="cd07840">
    <property type="entry name" value="STKc_CDK9_like"/>
    <property type="match status" value="1"/>
</dbReference>
<dbReference type="Proteomes" id="UP000005666">
    <property type="component" value="Chromosome 7"/>
</dbReference>
<dbReference type="GO" id="GO:0006413">
    <property type="term" value="P:translational initiation"/>
    <property type="evidence" value="ECO:0007669"/>
    <property type="project" value="EnsemblFungi"/>
</dbReference>
<keyword evidence="6" id="KW-0418">Kinase</keyword>
<dbReference type="GO" id="GO:0030332">
    <property type="term" value="F:cyclin binding"/>
    <property type="evidence" value="ECO:0007669"/>
    <property type="project" value="TreeGrafter"/>
</dbReference>
<feature type="compositionally biased region" description="Low complexity" evidence="10">
    <location>
        <begin position="22"/>
        <end position="34"/>
    </location>
</feature>
<evidence type="ECO:0000256" key="5">
    <source>
        <dbReference type="ARBA" id="ARBA00022741"/>
    </source>
</evidence>
<dbReference type="RefSeq" id="XP_003686552.1">
    <property type="nucleotide sequence ID" value="XM_003686504.1"/>
</dbReference>
<keyword evidence="5 9" id="KW-0547">Nucleotide-binding</keyword>
<dbReference type="FunFam" id="1.10.510.10:FF:000415">
    <property type="entry name" value="CMGC/CDK/CRK7 protein kinase, variant"/>
    <property type="match status" value="1"/>
</dbReference>
<dbReference type="GO" id="GO:0008353">
    <property type="term" value="F:RNA polymerase II CTD heptapeptide repeat kinase activity"/>
    <property type="evidence" value="ECO:0007669"/>
    <property type="project" value="UniProtKB-EC"/>
</dbReference>
<gene>
    <name evidence="12" type="primary">TPHA0G02800</name>
    <name evidence="12" type="ordered locus">TPHA_0G02800</name>
</gene>
<dbReference type="GO" id="GO:0004693">
    <property type="term" value="F:cyclin-dependent protein serine/threonine kinase activity"/>
    <property type="evidence" value="ECO:0007669"/>
    <property type="project" value="EnsemblFungi"/>
</dbReference>
<dbReference type="PANTHER" id="PTHR24056:SF546">
    <property type="entry name" value="CYCLIN-DEPENDENT KINASE 12"/>
    <property type="match status" value="1"/>
</dbReference>
<dbReference type="Gene3D" id="3.30.200.20">
    <property type="entry name" value="Phosphorylase Kinase, domain 1"/>
    <property type="match status" value="1"/>
</dbReference>
<keyword evidence="7 9" id="KW-0067">ATP-binding</keyword>
<evidence type="ECO:0000256" key="1">
    <source>
        <dbReference type="ARBA" id="ARBA00006485"/>
    </source>
</evidence>
<sequence length="503" mass="57419">MAYYNKGSNSNYNNKNFKRPGSQNNKNNSNSNNSHAKKLKIGNDINDKDLNGKNNRYDSNRSAVNGIQSVDNSRYQRSRYSGSTATVRKSTASSVVQEKKNKTLDLPKGPKSTLTSRYNANISKPVNKVKVLPTTFINEKRTESVYEKLVQVGEGTYGKVYKAKNLVTNKLVALKKLRLESEREGFPITSIREIKILQSLQHKNISTLNEIMIEQQKIVYMIFEYADNDLSGLLMNNKISINVGQCKDIFMQLLKGVQYLHDHNILHRDIKGSNILVDNKGRLKITDFGLARKMKQKASTTAFLHDYTNRVITLWYRPPELLMGTTNYSTEVDMWGCGCLLVELFNKTAIFQGTNEIQQLEAIFKILGTPTIHNFPNIFEMPWFFMTIPQQTTIYENHFDEKFSSILPSVACIDLAKSLLNYNQSERFTASKALESEFFKETPIAEPLILENHQGYHEYEVKLARKQKREQLNKQSHQDKQKLASVSSSTSLSSLNLSSMSNK</sequence>
<evidence type="ECO:0000256" key="10">
    <source>
        <dbReference type="SAM" id="MobiDB-lite"/>
    </source>
</evidence>
<evidence type="ECO:0000256" key="6">
    <source>
        <dbReference type="ARBA" id="ARBA00022777"/>
    </source>
</evidence>
<dbReference type="SMART" id="SM00220">
    <property type="entry name" value="S_TKc"/>
    <property type="match status" value="1"/>
</dbReference>